<dbReference type="Pfam" id="PF00266">
    <property type="entry name" value="Aminotran_5"/>
    <property type="match status" value="1"/>
</dbReference>
<evidence type="ECO:0000256" key="2">
    <source>
        <dbReference type="ARBA" id="ARBA00009236"/>
    </source>
</evidence>
<dbReference type="PIRSF" id="PIRSF000524">
    <property type="entry name" value="SPT"/>
    <property type="match status" value="1"/>
</dbReference>
<dbReference type="GO" id="GO:0005777">
    <property type="term" value="C:peroxisome"/>
    <property type="evidence" value="ECO:0007669"/>
    <property type="project" value="TreeGrafter"/>
</dbReference>
<organism evidence="10 11">
    <name type="scientific">Candida glabrata</name>
    <name type="common">Yeast</name>
    <name type="synonym">Torulopsis glabrata</name>
    <dbReference type="NCBI Taxonomy" id="5478"/>
    <lineage>
        <taxon>Eukaryota</taxon>
        <taxon>Fungi</taxon>
        <taxon>Dikarya</taxon>
        <taxon>Ascomycota</taxon>
        <taxon>Saccharomycotina</taxon>
        <taxon>Saccharomycetes</taxon>
        <taxon>Saccharomycetales</taxon>
        <taxon>Saccharomycetaceae</taxon>
        <taxon>Nakaseomyces</taxon>
    </lineage>
</organism>
<dbReference type="Gene3D" id="3.90.1150.10">
    <property type="entry name" value="Aspartate Aminotransferase, domain 1"/>
    <property type="match status" value="1"/>
</dbReference>
<dbReference type="GO" id="GO:0004760">
    <property type="term" value="F:L-serine-pyruvate transaminase activity"/>
    <property type="evidence" value="ECO:0007669"/>
    <property type="project" value="TreeGrafter"/>
</dbReference>
<accession>A0A0W0DDF2</accession>
<evidence type="ECO:0000256" key="6">
    <source>
        <dbReference type="ARBA" id="ARBA00022898"/>
    </source>
</evidence>
<dbReference type="InterPro" id="IPR024169">
    <property type="entry name" value="SP_NH2Trfase/AEP_transaminase"/>
</dbReference>
<name>A0A0W0DDF2_CANGB</name>
<dbReference type="EMBL" id="LLZZ01000126">
    <property type="protein sequence ID" value="KTB02138.1"/>
    <property type="molecule type" value="Genomic_DNA"/>
</dbReference>
<dbReference type="PANTHER" id="PTHR21152:SF24">
    <property type="entry name" value="ALANINE--GLYOXYLATE AMINOTRANSFERASE 1"/>
    <property type="match status" value="1"/>
</dbReference>
<keyword evidence="6 8" id="KW-0663">Pyridoxal phosphate</keyword>
<comment type="similarity">
    <text evidence="2">Belongs to the class-V pyridoxal-phosphate-dependent aminotransferase family.</text>
</comment>
<dbReference type="SUPFAM" id="SSF53383">
    <property type="entry name" value="PLP-dependent transferases"/>
    <property type="match status" value="1"/>
</dbReference>
<dbReference type="InterPro" id="IPR015422">
    <property type="entry name" value="PyrdxlP-dep_Trfase_small"/>
</dbReference>
<dbReference type="InterPro" id="IPR000192">
    <property type="entry name" value="Aminotrans_V_dom"/>
</dbReference>
<feature type="binding site" evidence="7">
    <location>
        <position position="347"/>
    </location>
    <ligand>
        <name>substrate</name>
    </ligand>
</feature>
<evidence type="ECO:0000259" key="9">
    <source>
        <dbReference type="Pfam" id="PF00266"/>
    </source>
</evidence>
<dbReference type="PANTHER" id="PTHR21152">
    <property type="entry name" value="AMINOTRANSFERASE CLASS V"/>
    <property type="match status" value="1"/>
</dbReference>
<dbReference type="GO" id="GO:0019265">
    <property type="term" value="P:glycine biosynthetic process, by transamination of glyoxylate"/>
    <property type="evidence" value="ECO:0007669"/>
    <property type="project" value="EnsemblFungi"/>
</dbReference>
<evidence type="ECO:0000313" key="10">
    <source>
        <dbReference type="EMBL" id="KTB02138.1"/>
    </source>
</evidence>
<evidence type="ECO:0000256" key="7">
    <source>
        <dbReference type="PIRSR" id="PIRSR000524-1"/>
    </source>
</evidence>
<evidence type="ECO:0000256" key="8">
    <source>
        <dbReference type="PIRSR" id="PIRSR000524-50"/>
    </source>
</evidence>
<dbReference type="Proteomes" id="UP000054886">
    <property type="component" value="Unassembled WGS sequence"/>
</dbReference>
<dbReference type="GO" id="GO:0008453">
    <property type="term" value="F:alanine-glyoxylate transaminase activity"/>
    <property type="evidence" value="ECO:0007669"/>
    <property type="project" value="UniProtKB-EC"/>
</dbReference>
<comment type="cofactor">
    <cofactor evidence="1 8">
        <name>pyridoxal 5'-phosphate</name>
        <dbReference type="ChEBI" id="CHEBI:597326"/>
    </cofactor>
</comment>
<dbReference type="FunFam" id="3.90.1150.10:FF:000049">
    <property type="entry name" value="Alanine-glyoxylate aminotransferase 1"/>
    <property type="match status" value="1"/>
</dbReference>
<dbReference type="VEuPathDB" id="FungiDB:GWK60_K12265"/>
<dbReference type="EC" id="2.6.1.44" evidence="3"/>
<keyword evidence="5 10" id="KW-0808">Transferase</keyword>
<gene>
    <name evidence="10" type="ORF">AO440_003778</name>
</gene>
<dbReference type="VEuPathDB" id="FungiDB:B1J91_K12518g"/>
<dbReference type="OrthoDB" id="7403325at2759"/>
<dbReference type="VEuPathDB" id="FungiDB:CAGL0K12518g"/>
<dbReference type="InterPro" id="IPR015421">
    <property type="entry name" value="PyrdxlP-dep_Trfase_major"/>
</dbReference>
<feature type="domain" description="Aminotransferase class V" evidence="9">
    <location>
        <begin position="28"/>
        <end position="336"/>
    </location>
</feature>
<comment type="caution">
    <text evidence="10">The sequence shown here is derived from an EMBL/GenBank/DDBJ whole genome shotgun (WGS) entry which is preliminary data.</text>
</comment>
<evidence type="ECO:0000313" key="11">
    <source>
        <dbReference type="Proteomes" id="UP000054886"/>
    </source>
</evidence>
<dbReference type="VEuPathDB" id="FungiDB:GVI51_K12353"/>
<proteinExistence type="inferred from homology"/>
<evidence type="ECO:0000256" key="3">
    <source>
        <dbReference type="ARBA" id="ARBA00013049"/>
    </source>
</evidence>
<reference evidence="10 11" key="1">
    <citation type="submission" date="2015-10" db="EMBL/GenBank/DDBJ databases">
        <title>Draft genomes sequences of Candida glabrata isolates 1A, 1B, 2A, 2B, 3A and 3B.</title>
        <authorList>
            <person name="Haavelsrud O.E."/>
            <person name="Gaustad P."/>
        </authorList>
    </citation>
    <scope>NUCLEOTIDE SEQUENCE [LARGE SCALE GENOMIC DNA]</scope>
    <source>
        <strain evidence="10">910700640</strain>
    </source>
</reference>
<dbReference type="FunFam" id="3.40.640.10:FF:000027">
    <property type="entry name" value="Serine--pyruvate aminotransferase, mitochondrial"/>
    <property type="match status" value="1"/>
</dbReference>
<dbReference type="Gene3D" id="3.40.640.10">
    <property type="entry name" value="Type I PLP-dependent aspartate aminotransferase-like (Major domain)"/>
    <property type="match status" value="1"/>
</dbReference>
<dbReference type="InterPro" id="IPR015424">
    <property type="entry name" value="PyrdxlP-dep_Trfase"/>
</dbReference>
<dbReference type="AlphaFoldDB" id="A0A0W0DDF2"/>
<sequence length="374" mass="40891">MSTEADTLLIPGPVILSSKVQRALDVPSLSHTSPEFGAIFQRTLKNTRKLFKADEKEGQPFVIAGSGTLGWDIVGANLIDNNDNALVVSTGVFSEFFAECLELYGANVDKLTAEVGDVVPTEKIREKLKEKNYKLITLTHVDTSTAVLLNVKEIAEIVRQISPETYIIVDGVCSIGCEEFEFKKWGIDYCLTASQKALGAPAGLSISFASQRVVDFVKSDKYKPKSYFTSLKKWLPIMEGYENGTPKYFATPAIQSINSLDAALQEILEDGLEARWTKHAKMSTEFKDKLTKELGLKLVSKYPAESAAHGLTAIYVDEPGKVISHLKAHGVVIAGGIMPSIATKYIRVGHMGVTACDPSVDYIPTCYKLISEAK</sequence>
<feature type="modified residue" description="N6-(pyridoxal phosphate)lysine" evidence="8">
    <location>
        <position position="196"/>
    </location>
</feature>
<evidence type="ECO:0000256" key="1">
    <source>
        <dbReference type="ARBA" id="ARBA00001933"/>
    </source>
</evidence>
<keyword evidence="4 10" id="KW-0032">Aminotransferase</keyword>
<protein>
    <recommendedName>
        <fullName evidence="3">alanine--glyoxylate transaminase</fullName>
        <ecNumber evidence="3">2.6.1.44</ecNumber>
    </recommendedName>
</protein>
<evidence type="ECO:0000256" key="4">
    <source>
        <dbReference type="ARBA" id="ARBA00022576"/>
    </source>
</evidence>
<evidence type="ECO:0000256" key="5">
    <source>
        <dbReference type="ARBA" id="ARBA00022679"/>
    </source>
</evidence>